<dbReference type="RefSeq" id="WP_218140814.1">
    <property type="nucleotide sequence ID" value="NZ_FOJX01000001.1"/>
</dbReference>
<dbReference type="AlphaFoldDB" id="A0A1I0VJB1"/>
<proteinExistence type="predicted"/>
<sequence length="228" mass="25789">MKYKVGDKVRVRKDISVKGNWGFVEAMEQFIGKVVTISRLVDTHDAYLILEDGGEYVWTEEMFEGLAGDEQTDEADKLKYKVGDMVIFIKPLMGMVSDGGFILKEVFAKNDVRRITDDDDKYYFVDDFGSTIKVKHKDLECVTDIYTAEGEANENTNNGNTIRPGYYQSSVGDIFDIADVYGLDFPLGNAVKYICRAGKKNKAAEVEDLEKAVQCIQRAIELRRAKDE</sequence>
<dbReference type="EMBL" id="FOJX01000001">
    <property type="protein sequence ID" value="SFA76117.1"/>
    <property type="molecule type" value="Genomic_DNA"/>
</dbReference>
<evidence type="ECO:0000313" key="1">
    <source>
        <dbReference type="EMBL" id="SFA76117.1"/>
    </source>
</evidence>
<reference evidence="1 2" key="1">
    <citation type="submission" date="2016-10" db="EMBL/GenBank/DDBJ databases">
        <authorList>
            <person name="de Groot N.N."/>
        </authorList>
    </citation>
    <scope>NUCLEOTIDE SEQUENCE [LARGE SCALE GENOMIC DNA]</scope>
    <source>
        <strain evidence="1 2">L14</strain>
    </source>
</reference>
<dbReference type="Pfam" id="PF11753">
    <property type="entry name" value="DUF3310"/>
    <property type="match status" value="1"/>
</dbReference>
<organism evidence="1 2">
    <name type="scientific">Selenomonas ruminantium</name>
    <dbReference type="NCBI Taxonomy" id="971"/>
    <lineage>
        <taxon>Bacteria</taxon>
        <taxon>Bacillati</taxon>
        <taxon>Bacillota</taxon>
        <taxon>Negativicutes</taxon>
        <taxon>Selenomonadales</taxon>
        <taxon>Selenomonadaceae</taxon>
        <taxon>Selenomonas</taxon>
    </lineage>
</organism>
<gene>
    <name evidence="1" type="ORF">SAMN05216587_101646</name>
</gene>
<dbReference type="Proteomes" id="UP000183843">
    <property type="component" value="Unassembled WGS sequence"/>
</dbReference>
<accession>A0A1I0VJB1</accession>
<dbReference type="InterPro" id="IPR021739">
    <property type="entry name" value="SaV-like"/>
</dbReference>
<protein>
    <submittedName>
        <fullName evidence="1">Protein of unknwon function</fullName>
    </submittedName>
</protein>
<name>A0A1I0VJB1_SELRU</name>
<evidence type="ECO:0000313" key="2">
    <source>
        <dbReference type="Proteomes" id="UP000183843"/>
    </source>
</evidence>